<dbReference type="Proteomes" id="UP000234632">
    <property type="component" value="Unassembled WGS sequence"/>
</dbReference>
<dbReference type="AlphaFoldDB" id="A0A2N4SY18"/>
<reference evidence="2 3" key="1">
    <citation type="submission" date="2015-12" db="EMBL/GenBank/DDBJ databases">
        <authorList>
            <person name="Shamseldin A."/>
            <person name="Moawad H."/>
            <person name="Abd El-Rahim W.M."/>
            <person name="Sadowsky M.J."/>
        </authorList>
    </citation>
    <scope>NUCLEOTIDE SEQUENCE [LARGE SCALE GENOMIC DNA]</scope>
    <source>
        <strain evidence="2 3">S43</strain>
    </source>
</reference>
<proteinExistence type="predicted"/>
<gene>
    <name evidence="2" type="ORF">AUQ48_16265</name>
</gene>
<comment type="caution">
    <text evidence="2">The sequence shown here is derived from an EMBL/GenBank/DDBJ whole genome shotgun (WGS) entry which is preliminary data.</text>
</comment>
<evidence type="ECO:0000313" key="3">
    <source>
        <dbReference type="Proteomes" id="UP000234632"/>
    </source>
</evidence>
<keyword evidence="1" id="KW-1133">Transmembrane helix</keyword>
<organism evidence="2 3">
    <name type="scientific">Kocuria flava</name>
    <dbReference type="NCBI Taxonomy" id="446860"/>
    <lineage>
        <taxon>Bacteria</taxon>
        <taxon>Bacillati</taxon>
        <taxon>Actinomycetota</taxon>
        <taxon>Actinomycetes</taxon>
        <taxon>Micrococcales</taxon>
        <taxon>Micrococcaceae</taxon>
        <taxon>Kocuria</taxon>
    </lineage>
</organism>
<keyword evidence="1" id="KW-0472">Membrane</keyword>
<feature type="transmembrane region" description="Helical" evidence="1">
    <location>
        <begin position="40"/>
        <end position="61"/>
    </location>
</feature>
<accession>A0A2N4SY18</accession>
<evidence type="ECO:0000256" key="1">
    <source>
        <dbReference type="SAM" id="Phobius"/>
    </source>
</evidence>
<evidence type="ECO:0000313" key="2">
    <source>
        <dbReference type="EMBL" id="PLC10873.1"/>
    </source>
</evidence>
<feature type="transmembrane region" description="Helical" evidence="1">
    <location>
        <begin position="104"/>
        <end position="124"/>
    </location>
</feature>
<name>A0A2N4SY18_9MICC</name>
<feature type="transmembrane region" description="Helical" evidence="1">
    <location>
        <begin position="73"/>
        <end position="92"/>
    </location>
</feature>
<sequence>MSRSTSRSRAFFGGVPWWVIVGVPVAMIVARFVLEGLGVPTAPAVLGLFTALFTGFSVAVVRRRGWSVAWRTSVLPGAGGLLGGAAVMGAGLTTSGVQQPWGDATYPPGVLVMVLVLLGLQLLLTRDLRVGDGSGAGRS</sequence>
<dbReference type="RefSeq" id="WP_101853293.1">
    <property type="nucleotide sequence ID" value="NZ_LOMZ01000002.1"/>
</dbReference>
<feature type="transmembrane region" description="Helical" evidence="1">
    <location>
        <begin position="12"/>
        <end position="34"/>
    </location>
</feature>
<keyword evidence="1" id="KW-0812">Transmembrane</keyword>
<protein>
    <submittedName>
        <fullName evidence="2">Uncharacterized protein</fullName>
    </submittedName>
</protein>
<dbReference type="EMBL" id="LOMZ01000002">
    <property type="protein sequence ID" value="PLC10873.1"/>
    <property type="molecule type" value="Genomic_DNA"/>
</dbReference>